<dbReference type="RefSeq" id="XP_050467564.1">
    <property type="nucleotide sequence ID" value="XM_050611547.1"/>
</dbReference>
<dbReference type="OrthoDB" id="3853310at2759"/>
<dbReference type="AlphaFoldDB" id="C8V829"/>
<dbReference type="KEGG" id="ani:ANIA_05053"/>
<dbReference type="GO" id="GO:0016747">
    <property type="term" value="F:acyltransferase activity, transferring groups other than amino-acyl groups"/>
    <property type="evidence" value="ECO:0007669"/>
    <property type="project" value="InterPro"/>
</dbReference>
<dbReference type="Gene3D" id="3.40.630.30">
    <property type="match status" value="1"/>
</dbReference>
<dbReference type="CDD" id="cd04301">
    <property type="entry name" value="NAT_SF"/>
    <property type="match status" value="1"/>
</dbReference>
<dbReference type="OMA" id="SPINRVM"/>
<name>C8V829_EMENI</name>
<organism evidence="2 3">
    <name type="scientific">Emericella nidulans (strain FGSC A4 / ATCC 38163 / CBS 112.46 / NRRL 194 / M139)</name>
    <name type="common">Aspergillus nidulans</name>
    <dbReference type="NCBI Taxonomy" id="227321"/>
    <lineage>
        <taxon>Eukaryota</taxon>
        <taxon>Fungi</taxon>
        <taxon>Dikarya</taxon>
        <taxon>Ascomycota</taxon>
        <taxon>Pezizomycotina</taxon>
        <taxon>Eurotiomycetes</taxon>
        <taxon>Eurotiomycetidae</taxon>
        <taxon>Eurotiales</taxon>
        <taxon>Aspergillaceae</taxon>
        <taxon>Aspergillus</taxon>
        <taxon>Aspergillus subgen. Nidulantes</taxon>
    </lineage>
</organism>
<dbReference type="VEuPathDB" id="FungiDB:AN5053"/>
<dbReference type="eggNOG" id="ENOG502RAE7">
    <property type="taxonomic scope" value="Eukaryota"/>
</dbReference>
<reference evidence="3" key="2">
    <citation type="journal article" date="2009" name="Fungal Genet. Biol.">
        <title>The 2008 update of the Aspergillus nidulans genome annotation: a community effort.</title>
        <authorList>
            <person name="Wortman J.R."/>
            <person name="Gilsenan J.M."/>
            <person name="Joardar V."/>
            <person name="Deegan J."/>
            <person name="Clutterbuck J."/>
            <person name="Andersen M.R."/>
            <person name="Archer D."/>
            <person name="Bencina M."/>
            <person name="Braus G."/>
            <person name="Coutinho P."/>
            <person name="von Dohren H."/>
            <person name="Doonan J."/>
            <person name="Driessen A.J."/>
            <person name="Durek P."/>
            <person name="Espeso E."/>
            <person name="Fekete E."/>
            <person name="Flipphi M."/>
            <person name="Estrada C.G."/>
            <person name="Geysens S."/>
            <person name="Goldman G."/>
            <person name="de Groot P.W."/>
            <person name="Hansen K."/>
            <person name="Harris S.D."/>
            <person name="Heinekamp T."/>
            <person name="Helmstaedt K."/>
            <person name="Henrissat B."/>
            <person name="Hofmann G."/>
            <person name="Homan T."/>
            <person name="Horio T."/>
            <person name="Horiuchi H."/>
            <person name="James S."/>
            <person name="Jones M."/>
            <person name="Karaffa L."/>
            <person name="Karanyi Z."/>
            <person name="Kato M."/>
            <person name="Keller N."/>
            <person name="Kelly D.E."/>
            <person name="Kiel J.A."/>
            <person name="Kim J.M."/>
            <person name="van der Klei I.J."/>
            <person name="Klis F.M."/>
            <person name="Kovalchuk A."/>
            <person name="Krasevec N."/>
            <person name="Kubicek C.P."/>
            <person name="Liu B."/>
            <person name="Maccabe A."/>
            <person name="Meyer V."/>
            <person name="Mirabito P."/>
            <person name="Miskei M."/>
            <person name="Mos M."/>
            <person name="Mullins J."/>
            <person name="Nelson D.R."/>
            <person name="Nielsen J."/>
            <person name="Oakley B.R."/>
            <person name="Osmani S.A."/>
            <person name="Pakula T."/>
            <person name="Paszewski A."/>
            <person name="Paulsen I."/>
            <person name="Pilsyk S."/>
            <person name="Pocsi I."/>
            <person name="Punt P.J."/>
            <person name="Ram A.F."/>
            <person name="Ren Q."/>
            <person name="Robellet X."/>
            <person name="Robson G."/>
            <person name="Seiboth B."/>
            <person name="van Solingen P."/>
            <person name="Specht T."/>
            <person name="Sun J."/>
            <person name="Taheri-Talesh N."/>
            <person name="Takeshita N."/>
            <person name="Ussery D."/>
            <person name="vanKuyk P.A."/>
            <person name="Visser H."/>
            <person name="van de Vondervoort P.J."/>
            <person name="de Vries R.P."/>
            <person name="Walton J."/>
            <person name="Xiang X."/>
            <person name="Xiong Y."/>
            <person name="Zeng A.P."/>
            <person name="Brandt B.W."/>
            <person name="Cornell M.J."/>
            <person name="van den Hondel C.A."/>
            <person name="Visser J."/>
            <person name="Oliver S.G."/>
            <person name="Turner G."/>
        </authorList>
    </citation>
    <scope>GENOME REANNOTATION</scope>
    <source>
        <strain evidence="3">FGSC A4 / ATCC 38163 / CBS 112.46 / NRRL 194 / M139</strain>
    </source>
</reference>
<dbReference type="GeneID" id="2872852"/>
<dbReference type="SUPFAM" id="SSF55729">
    <property type="entry name" value="Acyl-CoA N-acyltransferases (Nat)"/>
    <property type="match status" value="1"/>
</dbReference>
<proteinExistence type="predicted"/>
<dbReference type="PROSITE" id="PS51186">
    <property type="entry name" value="GNAT"/>
    <property type="match status" value="1"/>
</dbReference>
<keyword evidence="3" id="KW-1185">Reference proteome</keyword>
<reference evidence="3" key="1">
    <citation type="journal article" date="2005" name="Nature">
        <title>Sequencing of Aspergillus nidulans and comparative analysis with A. fumigatus and A. oryzae.</title>
        <authorList>
            <person name="Galagan J.E."/>
            <person name="Calvo S.E."/>
            <person name="Cuomo C."/>
            <person name="Ma L.J."/>
            <person name="Wortman J.R."/>
            <person name="Batzoglou S."/>
            <person name="Lee S.I."/>
            <person name="Basturkmen M."/>
            <person name="Spevak C.C."/>
            <person name="Clutterbuck J."/>
            <person name="Kapitonov V."/>
            <person name="Jurka J."/>
            <person name="Scazzocchio C."/>
            <person name="Farman M."/>
            <person name="Butler J."/>
            <person name="Purcell S."/>
            <person name="Harris S."/>
            <person name="Braus G.H."/>
            <person name="Draht O."/>
            <person name="Busch S."/>
            <person name="D'Enfert C."/>
            <person name="Bouchier C."/>
            <person name="Goldman G.H."/>
            <person name="Bell-Pedersen D."/>
            <person name="Griffiths-Jones S."/>
            <person name="Doonan J.H."/>
            <person name="Yu J."/>
            <person name="Vienken K."/>
            <person name="Pain A."/>
            <person name="Freitag M."/>
            <person name="Selker E.U."/>
            <person name="Archer D.B."/>
            <person name="Penalva M.A."/>
            <person name="Oakley B.R."/>
            <person name="Momany M."/>
            <person name="Tanaka T."/>
            <person name="Kumagai T."/>
            <person name="Asai K."/>
            <person name="Machida M."/>
            <person name="Nierman W.C."/>
            <person name="Denning D.W."/>
            <person name="Caddick M."/>
            <person name="Hynes M."/>
            <person name="Paoletti M."/>
            <person name="Fischer R."/>
            <person name="Miller B."/>
            <person name="Dyer P."/>
            <person name="Sachs M.S."/>
            <person name="Osmani S.A."/>
            <person name="Birren B.W."/>
        </authorList>
    </citation>
    <scope>NUCLEOTIDE SEQUENCE [LARGE SCALE GENOMIC DNA]</scope>
    <source>
        <strain evidence="3">FGSC A4 / ATCC 38163 / CBS 112.46 / NRRL 194 / M139</strain>
    </source>
</reference>
<dbReference type="InterPro" id="IPR000182">
    <property type="entry name" value="GNAT_dom"/>
</dbReference>
<protein>
    <recommendedName>
        <fullName evidence="1">N-acetyltransferase domain-containing protein</fullName>
    </recommendedName>
</protein>
<dbReference type="EMBL" id="BN001303">
    <property type="protein sequence ID" value="CBF76193.1"/>
    <property type="molecule type" value="Genomic_DNA"/>
</dbReference>
<dbReference type="Proteomes" id="UP000000560">
    <property type="component" value="Chromosome III"/>
</dbReference>
<dbReference type="Pfam" id="PF00583">
    <property type="entry name" value="Acetyltransf_1"/>
    <property type="match status" value="1"/>
</dbReference>
<evidence type="ECO:0000259" key="1">
    <source>
        <dbReference type="PROSITE" id="PS51186"/>
    </source>
</evidence>
<sequence>MPHPTSQGRAVTPAEARLIERAETAFITAQIDAGRQVYPEDGFQAESIGGGVAAVTKASFGRKLNHVAGIGMERPVTDKDIEDIERLFKAIGVQPEINLCPFAHNSAMEALKKRGYMICAEMNVYALSLQDYEAEDGSHHKDGECKQTKGNDIDITPVSKEDYALFIRSSTTGFASTGSPSPDLFRALATIATLRPDTRLYVAKIDGKIAGTAGLALITTSLGKVAELYIDSTLPEFRGRGVQVALLKARLAEAKRDGYDIAAVTTWPGGVSARNMERVGFKLAYRKDVYTPGSPGCG</sequence>
<dbReference type="InParanoid" id="C8V829"/>
<feature type="domain" description="N-acetyltransferase" evidence="1">
    <location>
        <begin position="153"/>
        <end position="298"/>
    </location>
</feature>
<evidence type="ECO:0000313" key="2">
    <source>
        <dbReference type="EMBL" id="CBF76193.1"/>
    </source>
</evidence>
<accession>C8V829</accession>
<dbReference type="HOGENOM" id="CLU_065178_0_0_1"/>
<gene>
    <name evidence="2" type="ORF">ANIA_05053</name>
</gene>
<dbReference type="InterPro" id="IPR016181">
    <property type="entry name" value="Acyl_CoA_acyltransferase"/>
</dbReference>
<evidence type="ECO:0000313" key="3">
    <source>
        <dbReference type="Proteomes" id="UP000000560"/>
    </source>
</evidence>